<evidence type="ECO:0000313" key="5">
    <source>
        <dbReference type="EMBL" id="RYR22766.1"/>
    </source>
</evidence>
<keyword evidence="4" id="KW-0460">Magnesium</keyword>
<evidence type="ECO:0000313" key="6">
    <source>
        <dbReference type="Proteomes" id="UP000289738"/>
    </source>
</evidence>
<keyword evidence="2" id="KW-0808">Transferase</keyword>
<proteinExistence type="predicted"/>
<evidence type="ECO:0000256" key="3">
    <source>
        <dbReference type="ARBA" id="ARBA00022723"/>
    </source>
</evidence>
<keyword evidence="3" id="KW-0479">Metal-binding</keyword>
<keyword evidence="6" id="KW-1185">Reference proteome</keyword>
<dbReference type="EMBL" id="SDMP01000013">
    <property type="protein sequence ID" value="RYR22766.1"/>
    <property type="molecule type" value="Genomic_DNA"/>
</dbReference>
<dbReference type="GO" id="GO:0032259">
    <property type="term" value="P:methylation"/>
    <property type="evidence" value="ECO:0007669"/>
    <property type="project" value="UniProtKB-KW"/>
</dbReference>
<sequence>MATEQVLHMNGGTGETSYANNSTFQKNAILRTKHIMEECITKLYRTTLPECLKVADLGCSSGPNTLMVASTIVKIVDAVSQTLNQDPPMFQFFLNDLYGNDFNTIFKSLPDFYKRMEDEIGHKFGPCFISGTPGTFYGRLFPNHSIHFFHSSSTLHWLSQIPKELNSEVEEAMNKGAICPTSESPPGVHKAYSEQFQRDLKVFLRSRSEELIPGGAMVLAFIISDQNHNIKGWEVFGGIFNDMVSEHMVEKRKLDSFNISSYFPTAEEVRQVIEEEGSFNIQRMEKTIYDTMESVMEIGNEDEDTFAERLTKTMRAATEPIFKAEFGEEIMDEYFTRLQSKIIQLHRVERFKGANLIKNAILRTKDVMEECIIKLYRSTSPECLKVADLGCSSGPNTLMVASTTVKVVDAMSQTLNQDPPMYQFFLNDLYGNDFNNIFKSLPDFYKRMEEEIGHEFGPCFISGTPGTFYGRLFPNHSIHFFHSSSTLHWLSQIPKELNSEVEEPMNKGAICLTKASPPGVHKAYSEQFQRDLKLFLRSRSEELIPGGAMVLAMIILAQNHNTINGWEVIGAILNNMVSEHKVEKRKLDSYNISSYFPTAEEVRQVIEEEGSFNIQRMEKIIYDIVESVMETSNDDSFIHEDEDAIGERQAKTIRAVSEPILKAEFGEEIMDELFTRFKSKIIQLNRVKKLKGATLVAYMTKDT</sequence>
<organism evidence="5 6">
    <name type="scientific">Arachis hypogaea</name>
    <name type="common">Peanut</name>
    <dbReference type="NCBI Taxonomy" id="3818"/>
    <lineage>
        <taxon>Eukaryota</taxon>
        <taxon>Viridiplantae</taxon>
        <taxon>Streptophyta</taxon>
        <taxon>Embryophyta</taxon>
        <taxon>Tracheophyta</taxon>
        <taxon>Spermatophyta</taxon>
        <taxon>Magnoliopsida</taxon>
        <taxon>eudicotyledons</taxon>
        <taxon>Gunneridae</taxon>
        <taxon>Pentapetalae</taxon>
        <taxon>rosids</taxon>
        <taxon>fabids</taxon>
        <taxon>Fabales</taxon>
        <taxon>Fabaceae</taxon>
        <taxon>Papilionoideae</taxon>
        <taxon>50 kb inversion clade</taxon>
        <taxon>dalbergioids sensu lato</taxon>
        <taxon>Dalbergieae</taxon>
        <taxon>Pterocarpus clade</taxon>
        <taxon>Arachis</taxon>
    </lineage>
</organism>
<evidence type="ECO:0000256" key="4">
    <source>
        <dbReference type="ARBA" id="ARBA00022842"/>
    </source>
</evidence>
<dbReference type="InterPro" id="IPR029063">
    <property type="entry name" value="SAM-dependent_MTases_sf"/>
</dbReference>
<accession>A0A445A8I4</accession>
<dbReference type="InterPro" id="IPR042086">
    <property type="entry name" value="MeTrfase_capping"/>
</dbReference>
<keyword evidence="1" id="KW-0489">Methyltransferase</keyword>
<dbReference type="AlphaFoldDB" id="A0A445A8I4"/>
<dbReference type="Pfam" id="PF03492">
    <property type="entry name" value="Methyltransf_7"/>
    <property type="match status" value="2"/>
</dbReference>
<dbReference type="PANTHER" id="PTHR31009">
    <property type="entry name" value="S-ADENOSYL-L-METHIONINE:CARBOXYL METHYLTRANSFERASE FAMILY PROTEIN"/>
    <property type="match status" value="1"/>
</dbReference>
<dbReference type="Gene3D" id="3.40.50.150">
    <property type="entry name" value="Vaccinia Virus protein VP39"/>
    <property type="match status" value="2"/>
</dbReference>
<dbReference type="Proteomes" id="UP000289738">
    <property type="component" value="Chromosome B03"/>
</dbReference>
<protein>
    <recommendedName>
        <fullName evidence="7">Jasmonate O-methyltransferase</fullName>
    </recommendedName>
</protein>
<evidence type="ECO:0000256" key="2">
    <source>
        <dbReference type="ARBA" id="ARBA00022679"/>
    </source>
</evidence>
<comment type="caution">
    <text evidence="5">The sequence shown here is derived from an EMBL/GenBank/DDBJ whole genome shotgun (WGS) entry which is preliminary data.</text>
</comment>
<dbReference type="Gene3D" id="1.10.1200.270">
    <property type="entry name" value="Methyltransferase, alpha-helical capping domain"/>
    <property type="match status" value="2"/>
</dbReference>
<reference evidence="5 6" key="1">
    <citation type="submission" date="2019-01" db="EMBL/GenBank/DDBJ databases">
        <title>Sequencing of cultivated peanut Arachis hypogaea provides insights into genome evolution and oil improvement.</title>
        <authorList>
            <person name="Chen X."/>
        </authorList>
    </citation>
    <scope>NUCLEOTIDE SEQUENCE [LARGE SCALE GENOMIC DNA]</scope>
    <source>
        <strain evidence="6">cv. Fuhuasheng</strain>
        <tissue evidence="5">Leaves</tissue>
    </source>
</reference>
<evidence type="ECO:0000256" key="1">
    <source>
        <dbReference type="ARBA" id="ARBA00022603"/>
    </source>
</evidence>
<dbReference type="STRING" id="3818.A0A445A8I4"/>
<dbReference type="GO" id="GO:0008168">
    <property type="term" value="F:methyltransferase activity"/>
    <property type="evidence" value="ECO:0007669"/>
    <property type="project" value="UniProtKB-KW"/>
</dbReference>
<name>A0A445A8I4_ARAHY</name>
<dbReference type="GO" id="GO:0046872">
    <property type="term" value="F:metal ion binding"/>
    <property type="evidence" value="ECO:0007669"/>
    <property type="project" value="UniProtKB-KW"/>
</dbReference>
<dbReference type="SUPFAM" id="SSF53335">
    <property type="entry name" value="S-adenosyl-L-methionine-dependent methyltransferases"/>
    <property type="match status" value="2"/>
</dbReference>
<dbReference type="InterPro" id="IPR005299">
    <property type="entry name" value="MeTrfase_7"/>
</dbReference>
<gene>
    <name evidence="5" type="ORF">Ahy_B03g068075</name>
</gene>
<evidence type="ECO:0008006" key="7">
    <source>
        <dbReference type="Google" id="ProtNLM"/>
    </source>
</evidence>